<comment type="subcellular location">
    <subcellularLocation>
        <location evidence="1">Membrane</location>
        <topology evidence="1">Multi-pass membrane protein</topology>
    </subcellularLocation>
</comment>
<dbReference type="Pfam" id="PF03124">
    <property type="entry name" value="EXS"/>
    <property type="match status" value="1"/>
</dbReference>
<evidence type="ECO:0000313" key="8">
    <source>
        <dbReference type="EMBL" id="TBU34205.1"/>
    </source>
</evidence>
<dbReference type="GO" id="GO:0005794">
    <property type="term" value="C:Golgi apparatus"/>
    <property type="evidence" value="ECO:0007669"/>
    <property type="project" value="TreeGrafter"/>
</dbReference>
<dbReference type="AlphaFoldDB" id="A0A4Q9N221"/>
<gene>
    <name evidence="8" type="ORF">BD311DRAFT_774040</name>
</gene>
<name>A0A4Q9N221_9APHY</name>
<reference evidence="8" key="1">
    <citation type="submission" date="2019-01" db="EMBL/GenBank/DDBJ databases">
        <title>Draft genome sequences of three monokaryotic isolates of the white-rot basidiomycete fungus Dichomitus squalens.</title>
        <authorList>
            <consortium name="DOE Joint Genome Institute"/>
            <person name="Lopez S.C."/>
            <person name="Andreopoulos B."/>
            <person name="Pangilinan J."/>
            <person name="Lipzen A."/>
            <person name="Riley R."/>
            <person name="Ahrendt S."/>
            <person name="Ng V."/>
            <person name="Barry K."/>
            <person name="Daum C."/>
            <person name="Grigoriev I.V."/>
            <person name="Hilden K.S."/>
            <person name="Makela M.R."/>
            <person name="de Vries R.P."/>
        </authorList>
    </citation>
    <scope>NUCLEOTIDE SEQUENCE [LARGE SCALE GENOMIC DNA]</scope>
    <source>
        <strain evidence="8">OM18370.1</strain>
    </source>
</reference>
<dbReference type="EMBL" id="ML143389">
    <property type="protein sequence ID" value="TBU34205.1"/>
    <property type="molecule type" value="Genomic_DNA"/>
</dbReference>
<keyword evidence="2 6" id="KW-0812">Transmembrane</keyword>
<evidence type="ECO:0000259" key="7">
    <source>
        <dbReference type="PROSITE" id="PS51380"/>
    </source>
</evidence>
<evidence type="ECO:0000256" key="4">
    <source>
        <dbReference type="ARBA" id="ARBA00023136"/>
    </source>
</evidence>
<protein>
    <submittedName>
        <fullName evidence="8">EXS-domain-containing protein</fullName>
    </submittedName>
</protein>
<dbReference type="OrthoDB" id="9970435at2759"/>
<dbReference type="Proteomes" id="UP000292957">
    <property type="component" value="Unassembled WGS sequence"/>
</dbReference>
<evidence type="ECO:0000256" key="3">
    <source>
        <dbReference type="ARBA" id="ARBA00022989"/>
    </source>
</evidence>
<evidence type="ECO:0000256" key="6">
    <source>
        <dbReference type="SAM" id="Phobius"/>
    </source>
</evidence>
<organism evidence="8">
    <name type="scientific">Dichomitus squalens</name>
    <dbReference type="NCBI Taxonomy" id="114155"/>
    <lineage>
        <taxon>Eukaryota</taxon>
        <taxon>Fungi</taxon>
        <taxon>Dikarya</taxon>
        <taxon>Basidiomycota</taxon>
        <taxon>Agaricomycotina</taxon>
        <taxon>Agaricomycetes</taxon>
        <taxon>Polyporales</taxon>
        <taxon>Polyporaceae</taxon>
        <taxon>Dichomitus</taxon>
    </lineage>
</organism>
<evidence type="ECO:0000256" key="1">
    <source>
        <dbReference type="ARBA" id="ARBA00004141"/>
    </source>
</evidence>
<feature type="region of interest" description="Disordered" evidence="5">
    <location>
        <begin position="252"/>
        <end position="302"/>
    </location>
</feature>
<feature type="domain" description="EXS" evidence="7">
    <location>
        <begin position="65"/>
        <end position="259"/>
    </location>
</feature>
<evidence type="ECO:0000256" key="5">
    <source>
        <dbReference type="SAM" id="MobiDB-lite"/>
    </source>
</evidence>
<dbReference type="InterPro" id="IPR004342">
    <property type="entry name" value="EXS_C"/>
</dbReference>
<dbReference type="PROSITE" id="PS51380">
    <property type="entry name" value="EXS"/>
    <property type="match status" value="1"/>
</dbReference>
<sequence>MFKSSRWWLLRNVSRLLTSGAHRVEFADFWMGDQFCSLIFTLGNLYYVVCVYATGLNPDWRRCTTNHGPKWGVPFLLASLPLLARLVQSVKRYVDSGLVTHLINGGKYGSGIVQYLFYFLWRSQGGARGPIFVAWCVFATNYSLYAGAWDLLMDWSLLRPHAPYTLLRHEMLYNNAIPFYYFAIVTNILIRFIWVIYIPEKGPNFIIRTFIAGMLEVLRRWQWNFLRLENEHLGNVDQYRVTREVPLPYSHEIPSHDSDADNDEDARTHRSVSSSKSWRMRRSRPLDPDDEVAAESGGIPNN</sequence>
<accession>A0A4Q9N221</accession>
<dbReference type="OMA" id="LGSEQHN"/>
<dbReference type="GO" id="GO:0000822">
    <property type="term" value="F:inositol hexakisphosphate binding"/>
    <property type="evidence" value="ECO:0007669"/>
    <property type="project" value="TreeGrafter"/>
</dbReference>
<dbReference type="GO" id="GO:0005886">
    <property type="term" value="C:plasma membrane"/>
    <property type="evidence" value="ECO:0007669"/>
    <property type="project" value="TreeGrafter"/>
</dbReference>
<proteinExistence type="predicted"/>
<dbReference type="GO" id="GO:0016036">
    <property type="term" value="P:cellular response to phosphate starvation"/>
    <property type="evidence" value="ECO:0007669"/>
    <property type="project" value="TreeGrafter"/>
</dbReference>
<keyword evidence="3 6" id="KW-1133">Transmembrane helix</keyword>
<feature type="transmembrane region" description="Helical" evidence="6">
    <location>
        <begin position="179"/>
        <end position="198"/>
    </location>
</feature>
<dbReference type="PANTHER" id="PTHR10783:SF103">
    <property type="entry name" value="SOLUTE CARRIER FAMILY 53 MEMBER 1"/>
    <property type="match status" value="1"/>
</dbReference>
<keyword evidence="4 6" id="KW-0472">Membrane</keyword>
<evidence type="ECO:0000256" key="2">
    <source>
        <dbReference type="ARBA" id="ARBA00022692"/>
    </source>
</evidence>
<dbReference type="GO" id="GO:0006817">
    <property type="term" value="P:phosphate ion transport"/>
    <property type="evidence" value="ECO:0007669"/>
    <property type="project" value="TreeGrafter"/>
</dbReference>
<feature type="transmembrane region" description="Helical" evidence="6">
    <location>
        <begin position="131"/>
        <end position="149"/>
    </location>
</feature>
<dbReference type="PANTHER" id="PTHR10783">
    <property type="entry name" value="XENOTROPIC AND POLYTROPIC RETROVIRUS RECEPTOR 1-RELATED"/>
    <property type="match status" value="1"/>
</dbReference>